<dbReference type="InterPro" id="IPR002912">
    <property type="entry name" value="ACT_dom"/>
</dbReference>
<feature type="domain" description="ACT" evidence="2">
    <location>
        <begin position="767"/>
        <end position="831"/>
    </location>
</feature>
<dbReference type="GO" id="GO:0016787">
    <property type="term" value="F:hydrolase activity"/>
    <property type="evidence" value="ECO:0007669"/>
    <property type="project" value="UniProtKB-KW"/>
</dbReference>
<comment type="caution">
    <text evidence="5">The sequence shown here is derived from an EMBL/GenBank/DDBJ whole genome shotgun (WGS) entry which is preliminary data.</text>
</comment>
<dbReference type="PANTHER" id="PTHR47320">
    <property type="entry name" value="BIFUNCTIONAL URIDYLYLTRANSFERASE/URIDYLYL-REMOVING ENZYME"/>
    <property type="match status" value="1"/>
</dbReference>
<evidence type="ECO:0000259" key="2">
    <source>
        <dbReference type="PROSITE" id="PS51671"/>
    </source>
</evidence>
<dbReference type="PROSITE" id="PS51831">
    <property type="entry name" value="HD"/>
    <property type="match status" value="1"/>
</dbReference>
<dbReference type="CDD" id="cd04873">
    <property type="entry name" value="ACT_UUR-ACR-like"/>
    <property type="match status" value="1"/>
</dbReference>
<dbReference type="Proteomes" id="UP001318760">
    <property type="component" value="Unassembled WGS sequence"/>
</dbReference>
<dbReference type="RefSeq" id="WP_170016797.1">
    <property type="nucleotide sequence ID" value="NZ_JADBHR010000006.1"/>
</dbReference>
<dbReference type="PANTHER" id="PTHR47320:SF1">
    <property type="entry name" value="BIFUNCTIONAL URIDYLYLTRANSFERASE_URIDYLYL-REMOVING ENZYME"/>
    <property type="match status" value="1"/>
</dbReference>
<protein>
    <submittedName>
        <fullName evidence="5">HD domain-containing protein</fullName>
    </submittedName>
</protein>
<dbReference type="Proteomes" id="UP000650616">
    <property type="component" value="Unassembled WGS sequence"/>
</dbReference>
<evidence type="ECO:0000313" key="5">
    <source>
        <dbReference type="EMBL" id="MBE3608564.1"/>
    </source>
</evidence>
<dbReference type="PROSITE" id="PS51671">
    <property type="entry name" value="ACT"/>
    <property type="match status" value="1"/>
</dbReference>
<evidence type="ECO:0000259" key="3">
    <source>
        <dbReference type="PROSITE" id="PS51831"/>
    </source>
</evidence>
<dbReference type="AlphaFoldDB" id="A0AAW3ZXC9"/>
<reference evidence="5 6" key="1">
    <citation type="submission" date="2015-08" db="EMBL/GenBank/DDBJ databases">
        <title>Comparative genomics of the Campylobacter concisus group.</title>
        <authorList>
            <person name="Yee E."/>
            <person name="Chapman M.H."/>
            <person name="Huynh S."/>
            <person name="Bono J.L."/>
            <person name="On S.L."/>
            <person name="St Leger J."/>
            <person name="Foster G."/>
            <person name="Parker C.T."/>
            <person name="Miller W.G."/>
        </authorList>
    </citation>
    <scope>NUCLEOTIDE SEQUENCE [LARGE SCALE GENOMIC DNA]</scope>
    <source>
        <strain evidence="5 6">RM9337</strain>
    </source>
</reference>
<dbReference type="Pfam" id="PF01966">
    <property type="entry name" value="HD"/>
    <property type="match status" value="1"/>
</dbReference>
<feature type="domain" description="HD" evidence="3">
    <location>
        <begin position="446"/>
        <end position="569"/>
    </location>
</feature>
<evidence type="ECO:0000313" key="6">
    <source>
        <dbReference type="Proteomes" id="UP000650616"/>
    </source>
</evidence>
<sequence>MYSIEDIKQNKLIIKADETFAQSRQKMTKFFQKNQGRNFVNFLIKENDDFIKTYLNALVKEYFGDFAPETDAFSLSILATNKYAQGLVSVDSAFEILIVYKNIRGYNIKNFIKTFIELLHSSSINLQIKTIEIDELFLHYKDDIKVKSEISWVRYICGSKSIYRMAKTQIQLAKEHNKLEFLSYHLKPFLPFENIKYLEQEPNLKTGFGGSDEIWHLNCILNCLDSEVSVRTQALKFMDEKEISEFNLNTDFLMSLKSALNLTKNSDTFIASSVDEVTNLMQTKSKKTQDTDSIISQKMLSNMNNIAIYSRFLAASLCRPMFKSELNFTQRRAARLSNGLYQIQNIVYTPTHKKPVGINKLIKELLSLKDIDYKFDISTIFYIKRAIITKPELEKAIMNFKKIFARNNTYCILKALLDAQIIQILVKPMEHISQLAQYDGYHNFTVDEHSVLSVKYLENIKDKFIKNLYSELCAEGRIMLKMVTLMHDVGKGVSGDHSVVGSNIFRAYANKLELSAKATNTGVTLIKYHTLMSNIANREDIYSQRVIFGFISKLAEKQNLKLLYILSYCVINATSETLYTPYTAKLLKKLYDLSYESFDDETLLDEATRRVKKEHSIKRNEEFERLDDAIKAKLLKISSNLLFAKHSVVDIINITKRAYNLTSTQMDVLNNQSLSVKIISNENLNLSALLAVLAAYDLAYMEIYELFDDKFFIRLEFNKNVKNSELLNLKVKADEALHSNENIKLESPKISRDEITFDINHSNEYARLNINAKDQRGLMAYVMSVFGKMNFKITSAKVQTIKNRTRNLFLIEKNDELCYNAEKILKLLISE</sequence>
<dbReference type="SUPFAM" id="SSF55021">
    <property type="entry name" value="ACT-like"/>
    <property type="match status" value="1"/>
</dbReference>
<dbReference type="InterPro" id="IPR010043">
    <property type="entry name" value="UTase/UR"/>
</dbReference>
<reference evidence="4 7" key="2">
    <citation type="submission" date="2020-10" db="EMBL/GenBank/DDBJ databases">
        <title>Campylobacter californiensis sp. nov. isolated from cattle and feral swine in California.</title>
        <authorList>
            <person name="Miller W.G."/>
        </authorList>
    </citation>
    <scope>NUCLEOTIDE SEQUENCE [LARGE SCALE GENOMIC DNA]</scope>
    <source>
        <strain evidence="4 7">RM12919</strain>
    </source>
</reference>
<proteinExistence type="predicted"/>
<dbReference type="InterPro" id="IPR006674">
    <property type="entry name" value="HD_domain"/>
</dbReference>
<keyword evidence="1" id="KW-0378">Hydrolase</keyword>
<accession>A0AAW3ZXC9</accession>
<dbReference type="InterPro" id="IPR045865">
    <property type="entry name" value="ACT-like_dom_sf"/>
</dbReference>
<evidence type="ECO:0000256" key="1">
    <source>
        <dbReference type="ARBA" id="ARBA00022801"/>
    </source>
</evidence>
<keyword evidence="6" id="KW-1185">Reference proteome</keyword>
<evidence type="ECO:0000313" key="4">
    <source>
        <dbReference type="EMBL" id="MBE2986295.1"/>
    </source>
</evidence>
<dbReference type="GO" id="GO:0008773">
    <property type="term" value="F:[protein-PII] uridylyltransferase activity"/>
    <property type="evidence" value="ECO:0007669"/>
    <property type="project" value="InterPro"/>
</dbReference>
<name>A0AAW3ZXC9_9BACT</name>
<gene>
    <name evidence="4" type="ORF">CCAL12919_03985</name>
    <name evidence="5" type="ORF">CCAL9337_07500</name>
</gene>
<dbReference type="EMBL" id="LIWG01000009">
    <property type="protein sequence ID" value="MBE3608564.1"/>
    <property type="molecule type" value="Genomic_DNA"/>
</dbReference>
<organism evidence="5 6">
    <name type="scientific">Campylobacter californiensis</name>
    <dbReference type="NCBI Taxonomy" id="1032243"/>
    <lineage>
        <taxon>Bacteria</taxon>
        <taxon>Pseudomonadati</taxon>
        <taxon>Campylobacterota</taxon>
        <taxon>Epsilonproteobacteria</taxon>
        <taxon>Campylobacterales</taxon>
        <taxon>Campylobacteraceae</taxon>
        <taxon>Campylobacter</taxon>
    </lineage>
</organism>
<dbReference type="EMBL" id="JADBHS010000006">
    <property type="protein sequence ID" value="MBE2986295.1"/>
    <property type="molecule type" value="Genomic_DNA"/>
</dbReference>
<evidence type="ECO:0000313" key="7">
    <source>
        <dbReference type="Proteomes" id="UP001318760"/>
    </source>
</evidence>